<dbReference type="AlphaFoldDB" id="A0A9P7VLF7"/>
<evidence type="ECO:0000313" key="3">
    <source>
        <dbReference type="Proteomes" id="UP000812287"/>
    </source>
</evidence>
<comment type="caution">
    <text evidence="2">The sequence shown here is derived from an EMBL/GenBank/DDBJ whole genome shotgun (WGS) entry which is preliminary data.</text>
</comment>
<feature type="transmembrane region" description="Helical" evidence="1">
    <location>
        <begin position="78"/>
        <end position="102"/>
    </location>
</feature>
<sequence length="156" mass="17036">MPNFTRGCGPPLFLLTCASLLISSIVFIFSMLHLGYDSFFTIPAVYGVTLAYHATILTLEYRNSARLDPASSTTMGSIVCGAVVGAMWLGAFTTVLLVTVLLGTRAIEEETQELWILVVQCVIAPVEVAVLLALVFRSVQERQQGSSESWRKVEEC</sequence>
<keyword evidence="3" id="KW-1185">Reference proteome</keyword>
<dbReference type="RefSeq" id="XP_043036826.1">
    <property type="nucleotide sequence ID" value="XM_043190569.1"/>
</dbReference>
<evidence type="ECO:0008006" key="4">
    <source>
        <dbReference type="Google" id="ProtNLM"/>
    </source>
</evidence>
<reference evidence="2" key="1">
    <citation type="submission" date="2020-11" db="EMBL/GenBank/DDBJ databases">
        <title>Adaptations for nitrogen fixation in a non-lichenized fungal sporocarp promotes dispersal by wood-feeding termites.</title>
        <authorList>
            <consortium name="DOE Joint Genome Institute"/>
            <person name="Koch R.A."/>
            <person name="Yoon G."/>
            <person name="Arayal U."/>
            <person name="Lail K."/>
            <person name="Amirebrahimi M."/>
            <person name="Labutti K."/>
            <person name="Lipzen A."/>
            <person name="Riley R."/>
            <person name="Barry K."/>
            <person name="Henrissat B."/>
            <person name="Grigoriev I.V."/>
            <person name="Herr J.R."/>
            <person name="Aime M.C."/>
        </authorList>
    </citation>
    <scope>NUCLEOTIDE SEQUENCE</scope>
    <source>
        <strain evidence="2">MCA 3950</strain>
    </source>
</reference>
<name>A0A9P7VLF7_9AGAR</name>
<dbReference type="OrthoDB" id="2938862at2759"/>
<evidence type="ECO:0000313" key="2">
    <source>
        <dbReference type="EMBL" id="KAG7443326.1"/>
    </source>
</evidence>
<dbReference type="Proteomes" id="UP000812287">
    <property type="component" value="Unassembled WGS sequence"/>
</dbReference>
<evidence type="ECO:0000256" key="1">
    <source>
        <dbReference type="SAM" id="Phobius"/>
    </source>
</evidence>
<dbReference type="EMBL" id="MU250546">
    <property type="protein sequence ID" value="KAG7443326.1"/>
    <property type="molecule type" value="Genomic_DNA"/>
</dbReference>
<keyword evidence="1" id="KW-0812">Transmembrane</keyword>
<gene>
    <name evidence="2" type="ORF">BT62DRAFT_996134</name>
</gene>
<dbReference type="GeneID" id="66112866"/>
<accession>A0A9P7VLF7</accession>
<feature type="transmembrane region" description="Helical" evidence="1">
    <location>
        <begin position="12"/>
        <end position="32"/>
    </location>
</feature>
<feature type="transmembrane region" description="Helical" evidence="1">
    <location>
        <begin position="38"/>
        <end position="57"/>
    </location>
</feature>
<feature type="transmembrane region" description="Helical" evidence="1">
    <location>
        <begin position="114"/>
        <end position="136"/>
    </location>
</feature>
<keyword evidence="1" id="KW-0472">Membrane</keyword>
<proteinExistence type="predicted"/>
<organism evidence="2 3">
    <name type="scientific">Guyanagaster necrorhizus</name>
    <dbReference type="NCBI Taxonomy" id="856835"/>
    <lineage>
        <taxon>Eukaryota</taxon>
        <taxon>Fungi</taxon>
        <taxon>Dikarya</taxon>
        <taxon>Basidiomycota</taxon>
        <taxon>Agaricomycotina</taxon>
        <taxon>Agaricomycetes</taxon>
        <taxon>Agaricomycetidae</taxon>
        <taxon>Agaricales</taxon>
        <taxon>Marasmiineae</taxon>
        <taxon>Physalacriaceae</taxon>
        <taxon>Guyanagaster</taxon>
    </lineage>
</organism>
<keyword evidence="1" id="KW-1133">Transmembrane helix</keyword>
<protein>
    <recommendedName>
        <fullName evidence="4">Transmembrane protein</fullName>
    </recommendedName>
</protein>